<keyword evidence="3 9" id="KW-0698">rRNA processing</keyword>
<keyword evidence="9" id="KW-0963">Cytoplasm</keyword>
<evidence type="ECO:0000256" key="5">
    <source>
        <dbReference type="ARBA" id="ARBA00022723"/>
    </source>
</evidence>
<dbReference type="OrthoDB" id="9807740at2"/>
<name>A0A0V8QF83_9FIRM</name>
<dbReference type="InterPro" id="IPR002036">
    <property type="entry name" value="YbeY"/>
</dbReference>
<feature type="binding site" evidence="9">
    <location>
        <position position="140"/>
    </location>
    <ligand>
        <name>Zn(2+)</name>
        <dbReference type="ChEBI" id="CHEBI:29105"/>
        <note>catalytic</note>
    </ligand>
</feature>
<comment type="subcellular location">
    <subcellularLocation>
        <location evidence="9">Cytoplasm</location>
    </subcellularLocation>
</comment>
<organism evidence="10 11">
    <name type="scientific">Acetivibrio ethanolgignens</name>
    <dbReference type="NCBI Taxonomy" id="290052"/>
    <lineage>
        <taxon>Bacteria</taxon>
        <taxon>Bacillati</taxon>
        <taxon>Bacillota</taxon>
        <taxon>Clostridia</taxon>
        <taxon>Eubacteriales</taxon>
        <taxon>Oscillospiraceae</taxon>
        <taxon>Acetivibrio</taxon>
    </lineage>
</organism>
<dbReference type="InterPro" id="IPR023091">
    <property type="entry name" value="MetalPrtase_cat_dom_sf_prd"/>
</dbReference>
<dbReference type="HAMAP" id="MF_00009">
    <property type="entry name" value="Endoribonucl_YbeY"/>
    <property type="match status" value="1"/>
</dbReference>
<protein>
    <recommendedName>
        <fullName evidence="9">Endoribonuclease YbeY</fullName>
        <ecNumber evidence="9">3.1.-.-</ecNumber>
    </recommendedName>
</protein>
<dbReference type="EC" id="3.1.-.-" evidence="9"/>
<dbReference type="PANTHER" id="PTHR46986:SF1">
    <property type="entry name" value="ENDORIBONUCLEASE YBEY, CHLOROPLASTIC"/>
    <property type="match status" value="1"/>
</dbReference>
<evidence type="ECO:0000256" key="3">
    <source>
        <dbReference type="ARBA" id="ARBA00022552"/>
    </source>
</evidence>
<dbReference type="Gene3D" id="3.40.390.30">
    <property type="entry name" value="Metalloproteases ('zincins'), catalytic domain"/>
    <property type="match status" value="1"/>
</dbReference>
<keyword evidence="7 9" id="KW-0378">Hydrolase</keyword>
<keyword evidence="2 9" id="KW-0690">Ribosome biogenesis</keyword>
<dbReference type="NCBIfam" id="TIGR00043">
    <property type="entry name" value="rRNA maturation RNase YbeY"/>
    <property type="match status" value="1"/>
</dbReference>
<comment type="cofactor">
    <cofactor evidence="9">
        <name>Zn(2+)</name>
        <dbReference type="ChEBI" id="CHEBI:29105"/>
    </cofactor>
    <text evidence="9">Binds 1 zinc ion.</text>
</comment>
<feature type="binding site" evidence="9">
    <location>
        <position position="134"/>
    </location>
    <ligand>
        <name>Zn(2+)</name>
        <dbReference type="ChEBI" id="CHEBI:29105"/>
        <note>catalytic</note>
    </ligand>
</feature>
<keyword evidence="11" id="KW-1185">Reference proteome</keyword>
<evidence type="ECO:0000313" key="11">
    <source>
        <dbReference type="Proteomes" id="UP000054874"/>
    </source>
</evidence>
<dbReference type="STRING" id="290052.ASU35_09675"/>
<dbReference type="GO" id="GO:0005737">
    <property type="term" value="C:cytoplasm"/>
    <property type="evidence" value="ECO:0007669"/>
    <property type="project" value="UniProtKB-SubCell"/>
</dbReference>
<dbReference type="AlphaFoldDB" id="A0A0V8QF83"/>
<dbReference type="Proteomes" id="UP000054874">
    <property type="component" value="Unassembled WGS sequence"/>
</dbReference>
<gene>
    <name evidence="9" type="primary">ybeY</name>
    <name evidence="10" type="ORF">ASU35_09675</name>
</gene>
<dbReference type="RefSeq" id="WP_058352489.1">
    <property type="nucleotide sequence ID" value="NZ_CABMMD010000149.1"/>
</dbReference>
<keyword evidence="5 9" id="KW-0479">Metal-binding</keyword>
<keyword evidence="4 9" id="KW-0540">Nuclease</keyword>
<dbReference type="GO" id="GO:0004521">
    <property type="term" value="F:RNA endonuclease activity"/>
    <property type="evidence" value="ECO:0007669"/>
    <property type="project" value="UniProtKB-UniRule"/>
</dbReference>
<evidence type="ECO:0000256" key="9">
    <source>
        <dbReference type="HAMAP-Rule" id="MF_00009"/>
    </source>
</evidence>
<dbReference type="GO" id="GO:0006364">
    <property type="term" value="P:rRNA processing"/>
    <property type="evidence" value="ECO:0007669"/>
    <property type="project" value="UniProtKB-UniRule"/>
</dbReference>
<reference evidence="10 11" key="1">
    <citation type="submission" date="2015-11" db="EMBL/GenBank/DDBJ databases">
        <title>Butyribacter intestini gen. nov., sp. nov., a butyric acid-producing bacterium of the family Lachnospiraceae isolated from the human faeces.</title>
        <authorList>
            <person name="Zou Y."/>
            <person name="Xue W."/>
            <person name="Luo G."/>
            <person name="Lv M."/>
        </authorList>
    </citation>
    <scope>NUCLEOTIDE SEQUENCE [LARGE SCALE GENOMIC DNA]</scope>
    <source>
        <strain evidence="10 11">ACET-33324</strain>
    </source>
</reference>
<evidence type="ECO:0000256" key="4">
    <source>
        <dbReference type="ARBA" id="ARBA00022722"/>
    </source>
</evidence>
<evidence type="ECO:0000256" key="1">
    <source>
        <dbReference type="ARBA" id="ARBA00010875"/>
    </source>
</evidence>
<feature type="binding site" evidence="9">
    <location>
        <position position="130"/>
    </location>
    <ligand>
        <name>Zn(2+)</name>
        <dbReference type="ChEBI" id="CHEBI:29105"/>
        <note>catalytic</note>
    </ligand>
</feature>
<evidence type="ECO:0000256" key="2">
    <source>
        <dbReference type="ARBA" id="ARBA00022517"/>
    </source>
</evidence>
<dbReference type="EMBL" id="LNAM01000149">
    <property type="protein sequence ID" value="KSV59259.1"/>
    <property type="molecule type" value="Genomic_DNA"/>
</dbReference>
<dbReference type="GO" id="GO:0004222">
    <property type="term" value="F:metalloendopeptidase activity"/>
    <property type="evidence" value="ECO:0007669"/>
    <property type="project" value="InterPro"/>
</dbReference>
<comment type="caution">
    <text evidence="10">The sequence shown here is derived from an EMBL/GenBank/DDBJ whole genome shotgun (WGS) entry which is preliminary data.</text>
</comment>
<accession>A0A0V8QF83</accession>
<evidence type="ECO:0000256" key="7">
    <source>
        <dbReference type="ARBA" id="ARBA00022801"/>
    </source>
</evidence>
<evidence type="ECO:0000256" key="6">
    <source>
        <dbReference type="ARBA" id="ARBA00022759"/>
    </source>
</evidence>
<dbReference type="GO" id="GO:0008270">
    <property type="term" value="F:zinc ion binding"/>
    <property type="evidence" value="ECO:0007669"/>
    <property type="project" value="UniProtKB-UniRule"/>
</dbReference>
<sequence>MTIQIECECKETPEFDYEELLCRVIEASLDEEGCPYEAEVNVVLTDNEEIHRVNKEFRNIDQPTDVLSFPMLEYEVPGNFDFLEERDDCFHPESGELLLGDIIISVERALEQAVEYGHSLEREMAFLTVHSVLHLCGYDHMEEEERLIMEEKQRLILDKLRITRD</sequence>
<comment type="similarity">
    <text evidence="1 9">Belongs to the endoribonuclease YbeY family.</text>
</comment>
<evidence type="ECO:0000313" key="10">
    <source>
        <dbReference type="EMBL" id="KSV59259.1"/>
    </source>
</evidence>
<dbReference type="SUPFAM" id="SSF55486">
    <property type="entry name" value="Metalloproteases ('zincins'), catalytic domain"/>
    <property type="match status" value="1"/>
</dbReference>
<keyword evidence="6 9" id="KW-0255">Endonuclease</keyword>
<dbReference type="PANTHER" id="PTHR46986">
    <property type="entry name" value="ENDORIBONUCLEASE YBEY, CHLOROPLASTIC"/>
    <property type="match status" value="1"/>
</dbReference>
<evidence type="ECO:0000256" key="8">
    <source>
        <dbReference type="ARBA" id="ARBA00022833"/>
    </source>
</evidence>
<keyword evidence="8 9" id="KW-0862">Zinc</keyword>
<dbReference type="Pfam" id="PF02130">
    <property type="entry name" value="YbeY"/>
    <property type="match status" value="1"/>
</dbReference>
<comment type="function">
    <text evidence="9">Single strand-specific metallo-endoribonuclease involved in late-stage 70S ribosome quality control and in maturation of the 3' terminus of the 16S rRNA.</text>
</comment>
<proteinExistence type="inferred from homology"/>